<reference evidence="2" key="1">
    <citation type="submission" date="2019-02" db="EMBL/GenBank/DDBJ databases">
        <authorList>
            <person name="Gruber-Vodicka R. H."/>
            <person name="Seah K. B. B."/>
        </authorList>
    </citation>
    <scope>NUCLEOTIDE SEQUENCE</scope>
    <source>
        <strain evidence="1">BECK_BZ123</strain>
        <strain evidence="2">BECK_BZ125</strain>
    </source>
</reference>
<gene>
    <name evidence="1" type="ORF">BECKTC1821D_GA0114238_100258</name>
    <name evidence="2" type="ORF">BECKTC1821E_GA0114239_100855</name>
</gene>
<sequence length="90" mass="10240">MEGLSLISHERYGWWASAIRGVQCGFITRDFAREHQEIVVFSSFSILEGAEWSGNRVVAQDASIAFITEPNKYVAERRSLAELWVDGFDE</sequence>
<protein>
    <submittedName>
        <fullName evidence="2">Uncharacterized protein</fullName>
    </submittedName>
</protein>
<name>A0A450YH70_9GAMM</name>
<accession>A0A450YH70</accession>
<organism evidence="2">
    <name type="scientific">Candidatus Kentrum sp. TC</name>
    <dbReference type="NCBI Taxonomy" id="2126339"/>
    <lineage>
        <taxon>Bacteria</taxon>
        <taxon>Pseudomonadati</taxon>
        <taxon>Pseudomonadota</taxon>
        <taxon>Gammaproteobacteria</taxon>
        <taxon>Candidatus Kentrum</taxon>
    </lineage>
</organism>
<evidence type="ECO:0000313" key="2">
    <source>
        <dbReference type="EMBL" id="VFK40912.1"/>
    </source>
</evidence>
<dbReference type="AlphaFoldDB" id="A0A450YH70"/>
<evidence type="ECO:0000313" key="1">
    <source>
        <dbReference type="EMBL" id="VFK37774.1"/>
    </source>
</evidence>
<proteinExistence type="predicted"/>
<dbReference type="EMBL" id="CAADFT010000008">
    <property type="protein sequence ID" value="VFK40912.1"/>
    <property type="molecule type" value="Genomic_DNA"/>
</dbReference>
<dbReference type="EMBL" id="CAADFS010000002">
    <property type="protein sequence ID" value="VFK37774.1"/>
    <property type="molecule type" value="Genomic_DNA"/>
</dbReference>